<dbReference type="InterPro" id="IPR014710">
    <property type="entry name" value="RmlC-like_jellyroll"/>
</dbReference>
<accession>A0A1I4Y545</accession>
<dbReference type="EMBL" id="FOVF01000015">
    <property type="protein sequence ID" value="SFN33212.1"/>
    <property type="molecule type" value="Genomic_DNA"/>
</dbReference>
<proteinExistence type="predicted"/>
<dbReference type="SUPFAM" id="SSF51182">
    <property type="entry name" value="RmlC-like cupins"/>
    <property type="match status" value="1"/>
</dbReference>
<evidence type="ECO:0000313" key="3">
    <source>
        <dbReference type="Proteomes" id="UP000198575"/>
    </source>
</evidence>
<evidence type="ECO:0000259" key="1">
    <source>
        <dbReference type="Pfam" id="PF07883"/>
    </source>
</evidence>
<dbReference type="InterPro" id="IPR011051">
    <property type="entry name" value="RmlC_Cupin_sf"/>
</dbReference>
<gene>
    <name evidence="2" type="ORF">SAMN05216289_11511</name>
</gene>
<organism evidence="2 3">
    <name type="scientific">Dokdonella immobilis</name>
    <dbReference type="NCBI Taxonomy" id="578942"/>
    <lineage>
        <taxon>Bacteria</taxon>
        <taxon>Pseudomonadati</taxon>
        <taxon>Pseudomonadota</taxon>
        <taxon>Gammaproteobacteria</taxon>
        <taxon>Lysobacterales</taxon>
        <taxon>Rhodanobacteraceae</taxon>
        <taxon>Dokdonella</taxon>
    </lineage>
</organism>
<reference evidence="2 3" key="1">
    <citation type="submission" date="2016-10" db="EMBL/GenBank/DDBJ databases">
        <authorList>
            <person name="de Groot N.N."/>
        </authorList>
    </citation>
    <scope>NUCLEOTIDE SEQUENCE [LARGE SCALE GENOMIC DNA]</scope>
    <source>
        <strain evidence="2 3">CGMCC 1.7659</strain>
    </source>
</reference>
<protein>
    <submittedName>
        <fullName evidence="2">Cupin domain-containing protein</fullName>
    </submittedName>
</protein>
<dbReference type="RefSeq" id="WP_092407971.1">
    <property type="nucleotide sequence ID" value="NZ_FOVF01000015.1"/>
</dbReference>
<dbReference type="InterPro" id="IPR013096">
    <property type="entry name" value="Cupin_2"/>
</dbReference>
<sequence>MSLVNLKSAVAQCDAWKSIILARVGGAQLKVMRMDAAPYPDETHDYPEGLLVVDGQLNLTLGDASVTVRAGEVFIVPVGVAHAVAAGSHGTLVIFDT</sequence>
<feature type="domain" description="Cupin type-2" evidence="1">
    <location>
        <begin position="40"/>
        <end position="95"/>
    </location>
</feature>
<evidence type="ECO:0000313" key="2">
    <source>
        <dbReference type="EMBL" id="SFN33212.1"/>
    </source>
</evidence>
<dbReference type="STRING" id="578942.SAMN05216289_11511"/>
<dbReference type="Pfam" id="PF07883">
    <property type="entry name" value="Cupin_2"/>
    <property type="match status" value="1"/>
</dbReference>
<dbReference type="OrthoDB" id="9794183at2"/>
<dbReference type="AlphaFoldDB" id="A0A1I4Y545"/>
<dbReference type="Gene3D" id="2.60.120.10">
    <property type="entry name" value="Jelly Rolls"/>
    <property type="match status" value="1"/>
</dbReference>
<keyword evidence="3" id="KW-1185">Reference proteome</keyword>
<dbReference type="Proteomes" id="UP000198575">
    <property type="component" value="Unassembled WGS sequence"/>
</dbReference>
<name>A0A1I4Y545_9GAMM</name>